<dbReference type="AlphaFoldDB" id="A0A384K4X8"/>
<evidence type="ECO:0000313" key="2">
    <source>
        <dbReference type="EMBL" id="ATZ57873.1"/>
    </source>
</evidence>
<dbReference type="KEGG" id="bfu:BCIN_15g03940"/>
<dbReference type="PANTHER" id="PTHR33112">
    <property type="entry name" value="DOMAIN PROTEIN, PUTATIVE-RELATED"/>
    <property type="match status" value="1"/>
</dbReference>
<evidence type="ECO:0000259" key="1">
    <source>
        <dbReference type="Pfam" id="PF06985"/>
    </source>
</evidence>
<dbReference type="GeneID" id="5425912"/>
<reference evidence="2 3" key="3">
    <citation type="journal article" date="2017" name="Mol. Plant Pathol.">
        <title>A gapless genome sequence of the fungus Botrytis cinerea.</title>
        <authorList>
            <person name="Van Kan J.A."/>
            <person name="Stassen J.H."/>
            <person name="Mosbach A."/>
            <person name="Van Der Lee T.A."/>
            <person name="Faino L."/>
            <person name="Farmer A.D."/>
            <person name="Papasotiriou D.G."/>
            <person name="Zhou S."/>
            <person name="Seidl M.F."/>
            <person name="Cottam E."/>
            <person name="Edel D."/>
            <person name="Hahn M."/>
            <person name="Schwartz D.C."/>
            <person name="Dietrich R.A."/>
            <person name="Widdison S."/>
            <person name="Scalliet G."/>
        </authorList>
    </citation>
    <scope>NUCLEOTIDE SEQUENCE [LARGE SCALE GENOMIC DNA]</scope>
    <source>
        <strain evidence="2 3">B05.10</strain>
    </source>
</reference>
<dbReference type="EMBL" id="CP009819">
    <property type="protein sequence ID" value="ATZ57873.1"/>
    <property type="molecule type" value="Genomic_DNA"/>
</dbReference>
<evidence type="ECO:0000313" key="3">
    <source>
        <dbReference type="Proteomes" id="UP000001798"/>
    </source>
</evidence>
<reference evidence="2 3" key="1">
    <citation type="journal article" date="2011" name="PLoS Genet.">
        <title>Genomic analysis of the necrotrophic fungal pathogens Sclerotinia sclerotiorum and Botrytis cinerea.</title>
        <authorList>
            <person name="Amselem J."/>
            <person name="Cuomo C.A."/>
            <person name="van Kan J.A."/>
            <person name="Viaud M."/>
            <person name="Benito E.P."/>
            <person name="Couloux A."/>
            <person name="Coutinho P.M."/>
            <person name="de Vries R.P."/>
            <person name="Dyer P.S."/>
            <person name="Fillinger S."/>
            <person name="Fournier E."/>
            <person name="Gout L."/>
            <person name="Hahn M."/>
            <person name="Kohn L."/>
            <person name="Lapalu N."/>
            <person name="Plummer K.M."/>
            <person name="Pradier J.M."/>
            <person name="Quevillon E."/>
            <person name="Sharon A."/>
            <person name="Simon A."/>
            <person name="ten Have A."/>
            <person name="Tudzynski B."/>
            <person name="Tudzynski P."/>
            <person name="Wincker P."/>
            <person name="Andrew M."/>
            <person name="Anthouard V."/>
            <person name="Beever R.E."/>
            <person name="Beffa R."/>
            <person name="Benoit I."/>
            <person name="Bouzid O."/>
            <person name="Brault B."/>
            <person name="Chen Z."/>
            <person name="Choquer M."/>
            <person name="Collemare J."/>
            <person name="Cotton P."/>
            <person name="Danchin E.G."/>
            <person name="Da Silva C."/>
            <person name="Gautier A."/>
            <person name="Giraud C."/>
            <person name="Giraud T."/>
            <person name="Gonzalez C."/>
            <person name="Grossetete S."/>
            <person name="Guldener U."/>
            <person name="Henrissat B."/>
            <person name="Howlett B.J."/>
            <person name="Kodira C."/>
            <person name="Kretschmer M."/>
            <person name="Lappartient A."/>
            <person name="Leroch M."/>
            <person name="Levis C."/>
            <person name="Mauceli E."/>
            <person name="Neuveglise C."/>
            <person name="Oeser B."/>
            <person name="Pearson M."/>
            <person name="Poulain J."/>
            <person name="Poussereau N."/>
            <person name="Quesneville H."/>
            <person name="Rascle C."/>
            <person name="Schumacher J."/>
            <person name="Segurens B."/>
            <person name="Sexton A."/>
            <person name="Silva E."/>
            <person name="Sirven C."/>
            <person name="Soanes D.M."/>
            <person name="Talbot N.J."/>
            <person name="Templeton M."/>
            <person name="Yandava C."/>
            <person name="Yarden O."/>
            <person name="Zeng Q."/>
            <person name="Rollins J.A."/>
            <person name="Lebrun M.H."/>
            <person name="Dickman M."/>
        </authorList>
    </citation>
    <scope>NUCLEOTIDE SEQUENCE [LARGE SCALE GENOMIC DNA]</scope>
    <source>
        <strain evidence="2 3">B05.10</strain>
    </source>
</reference>
<dbReference type="Pfam" id="PF06985">
    <property type="entry name" value="HET"/>
    <property type="match status" value="1"/>
</dbReference>
<accession>A0A384K4X8</accession>
<dbReference type="InterPro" id="IPR010730">
    <property type="entry name" value="HET"/>
</dbReference>
<name>A0A384K4X8_BOTFB</name>
<dbReference type="OrthoDB" id="5428863at2759"/>
<protein>
    <recommendedName>
        <fullName evidence="1">Heterokaryon incompatibility domain-containing protein</fullName>
    </recommendedName>
</protein>
<keyword evidence="3" id="KW-1185">Reference proteome</keyword>
<proteinExistence type="predicted"/>
<sequence length="744" mass="85267">MPIDQSFPVPRTVAQLSPSTSHNGNDHDTNLETLCRECQRIDWSNITDWRKFKGTESSIACPNGRDTKLVQAFERISRSQLLNSDCHVCRLVASLVNPKSGSRSLNQSLELRDIQLNVCLEAREGLCETWGSKERALYVKLAVRSPLTGSTRIHGRDDHNDYVRFIKAHKFGNHETAGIRMLEPLKVNLDFLRQMLNKCLKDHEECRSTKSEVARLRVIELTTKKICQAPPDCEYIALSYVWGDKSACKNTQGEFPRVIQDAFTVTEALGDQYLWVDQYCIDQNPNSPHMQSMINQMDLVYGNAHTTIVAASGKSSSDSLPGISVPRYQAHTSIGEIKLIEVSNVEAEILSSHWATRGWTYQEWYFSRRRLVFADSEVVFVCNEGEAKETVLGHDSHQIKIMRPEFEEMKPKDRNRSPLFWSQDFVSHIKAYSRRNLSHDCDSLNAFAGILRYYESVAMSDNIPMTHLWGVKLMLLGHPEQERVGFDLLWYHKAISHRRNDLPNWSWSGWGGSVRFESFGLEIQTHTAEPATNKPLDNSTDENEEVTSAGECILRIQIPLEDRTIDLDSFCRERQLNLHREIYPKELHITSFIVPLRIRKGRFYCPEEEIVWLPKNMATFLVRPGIFLGIPVCFDREYSFELHKLGLVLPSEGQFYNLGAYSIIVLHPVADGKYERAGLFTLLYDPSTGDFKGLESYWEPNALFHENDNLISDEDLNKYKTPFGGAPYEYSFLQGAEWKTICLV</sequence>
<dbReference type="RefSeq" id="XP_024553406.1">
    <property type="nucleotide sequence ID" value="XM_024697590.1"/>
</dbReference>
<dbReference type="Proteomes" id="UP000001798">
    <property type="component" value="Chromosome 15"/>
</dbReference>
<gene>
    <name evidence="2" type="ORF">BCIN_15g03940</name>
</gene>
<dbReference type="PANTHER" id="PTHR33112:SF1">
    <property type="entry name" value="HETEROKARYON INCOMPATIBILITY DOMAIN-CONTAINING PROTEIN"/>
    <property type="match status" value="1"/>
</dbReference>
<reference evidence="2 3" key="2">
    <citation type="journal article" date="2012" name="Eukaryot. Cell">
        <title>Genome update of Botrytis cinerea strains B05.10 and T4.</title>
        <authorList>
            <person name="Staats M."/>
            <person name="van Kan J.A."/>
        </authorList>
    </citation>
    <scope>NUCLEOTIDE SEQUENCE [LARGE SCALE GENOMIC DNA]</scope>
    <source>
        <strain evidence="2 3">B05.10</strain>
    </source>
</reference>
<feature type="domain" description="Heterokaryon incompatibility" evidence="1">
    <location>
        <begin position="235"/>
        <end position="363"/>
    </location>
</feature>
<organism evidence="2 3">
    <name type="scientific">Botryotinia fuckeliana (strain B05.10)</name>
    <name type="common">Noble rot fungus</name>
    <name type="synonym">Botrytis cinerea</name>
    <dbReference type="NCBI Taxonomy" id="332648"/>
    <lineage>
        <taxon>Eukaryota</taxon>
        <taxon>Fungi</taxon>
        <taxon>Dikarya</taxon>
        <taxon>Ascomycota</taxon>
        <taxon>Pezizomycotina</taxon>
        <taxon>Leotiomycetes</taxon>
        <taxon>Helotiales</taxon>
        <taxon>Sclerotiniaceae</taxon>
        <taxon>Botrytis</taxon>
    </lineage>
</organism>
<dbReference type="VEuPathDB" id="FungiDB:Bcin15g03940"/>